<dbReference type="Proteomes" id="UP000627292">
    <property type="component" value="Unassembled WGS sequence"/>
</dbReference>
<keyword evidence="4" id="KW-1185">Reference proteome</keyword>
<dbReference type="EMBL" id="BMIB01000002">
    <property type="protein sequence ID" value="GGH67049.1"/>
    <property type="molecule type" value="Genomic_DNA"/>
</dbReference>
<feature type="transmembrane region" description="Helical" evidence="1">
    <location>
        <begin position="69"/>
        <end position="86"/>
    </location>
</feature>
<feature type="transmembrane region" description="Helical" evidence="1">
    <location>
        <begin position="45"/>
        <end position="63"/>
    </location>
</feature>
<reference evidence="3" key="2">
    <citation type="submission" date="2020-09" db="EMBL/GenBank/DDBJ databases">
        <authorList>
            <person name="Sun Q."/>
            <person name="Zhou Y."/>
        </authorList>
    </citation>
    <scope>NUCLEOTIDE SEQUENCE</scope>
    <source>
        <strain evidence="3">CGMCC 1.15290</strain>
    </source>
</reference>
<dbReference type="InterPro" id="IPR058058">
    <property type="entry name" value="CBU_0592-like"/>
</dbReference>
<sequence>MVSLKAIWCVSTFVPSVAGWIGTLSYLLAYLLLSTNKLKVNQRIYHLLNIVGAFGLTWNAITLNDYPNIIVNVSWALIASWAIFNIQHTKKS</sequence>
<accession>A0A917IWX3</accession>
<evidence type="ECO:0000256" key="1">
    <source>
        <dbReference type="SAM" id="Phobius"/>
    </source>
</evidence>
<dbReference type="Pfam" id="PF26604">
    <property type="entry name" value="CBU_0592"/>
    <property type="match status" value="1"/>
</dbReference>
<feature type="transmembrane region" description="Helical" evidence="1">
    <location>
        <begin position="12"/>
        <end position="33"/>
    </location>
</feature>
<evidence type="ECO:0000259" key="2">
    <source>
        <dbReference type="Pfam" id="PF26604"/>
    </source>
</evidence>
<keyword evidence="1" id="KW-1133">Transmembrane helix</keyword>
<comment type="caution">
    <text evidence="3">The sequence shown here is derived from an EMBL/GenBank/DDBJ whole genome shotgun (WGS) entry which is preliminary data.</text>
</comment>
<proteinExistence type="predicted"/>
<gene>
    <name evidence="3" type="ORF">GCM10011379_21890</name>
</gene>
<dbReference type="NCBIfam" id="NF047864">
    <property type="entry name" value="CBU_0592_membra"/>
    <property type="match status" value="1"/>
</dbReference>
<protein>
    <recommendedName>
        <fullName evidence="2">CBU-0592-like domain-containing protein</fullName>
    </recommendedName>
</protein>
<dbReference type="RefSeq" id="WP_188952065.1">
    <property type="nucleotide sequence ID" value="NZ_BMIB01000002.1"/>
</dbReference>
<reference evidence="3" key="1">
    <citation type="journal article" date="2014" name="Int. J. Syst. Evol. Microbiol.">
        <title>Complete genome sequence of Corynebacterium casei LMG S-19264T (=DSM 44701T), isolated from a smear-ripened cheese.</title>
        <authorList>
            <consortium name="US DOE Joint Genome Institute (JGI-PGF)"/>
            <person name="Walter F."/>
            <person name="Albersmeier A."/>
            <person name="Kalinowski J."/>
            <person name="Ruckert C."/>
        </authorList>
    </citation>
    <scope>NUCLEOTIDE SEQUENCE</scope>
    <source>
        <strain evidence="3">CGMCC 1.15290</strain>
    </source>
</reference>
<keyword evidence="1" id="KW-0472">Membrane</keyword>
<feature type="domain" description="CBU-0592-like" evidence="2">
    <location>
        <begin position="17"/>
        <end position="86"/>
    </location>
</feature>
<evidence type="ECO:0000313" key="4">
    <source>
        <dbReference type="Proteomes" id="UP000627292"/>
    </source>
</evidence>
<dbReference type="AlphaFoldDB" id="A0A917IWX3"/>
<keyword evidence="1" id="KW-0812">Transmembrane</keyword>
<evidence type="ECO:0000313" key="3">
    <source>
        <dbReference type="EMBL" id="GGH67049.1"/>
    </source>
</evidence>
<organism evidence="3 4">
    <name type="scientific">Filimonas zeae</name>
    <dbReference type="NCBI Taxonomy" id="1737353"/>
    <lineage>
        <taxon>Bacteria</taxon>
        <taxon>Pseudomonadati</taxon>
        <taxon>Bacteroidota</taxon>
        <taxon>Chitinophagia</taxon>
        <taxon>Chitinophagales</taxon>
        <taxon>Chitinophagaceae</taxon>
        <taxon>Filimonas</taxon>
    </lineage>
</organism>
<name>A0A917IWX3_9BACT</name>